<dbReference type="AlphaFoldDB" id="A0A316ADW8"/>
<comment type="caution">
    <text evidence="1">The sequence shown here is derived from an EMBL/GenBank/DDBJ whole genome shotgun (WGS) entry which is preliminary data.</text>
</comment>
<name>A0A316ADW8_9BACT</name>
<gene>
    <name evidence="1" type="ORF">CLV98_11325</name>
</gene>
<dbReference type="Pfam" id="PF19459">
    <property type="entry name" value="DUF5996"/>
    <property type="match status" value="1"/>
</dbReference>
<keyword evidence="2" id="KW-1185">Reference proteome</keyword>
<organism evidence="1 2">
    <name type="scientific">Dyadobacter jejuensis</name>
    <dbReference type="NCBI Taxonomy" id="1082580"/>
    <lineage>
        <taxon>Bacteria</taxon>
        <taxon>Pseudomonadati</taxon>
        <taxon>Bacteroidota</taxon>
        <taxon>Cytophagia</taxon>
        <taxon>Cytophagales</taxon>
        <taxon>Spirosomataceae</taxon>
        <taxon>Dyadobacter</taxon>
    </lineage>
</organism>
<dbReference type="RefSeq" id="WP_109676983.1">
    <property type="nucleotide sequence ID" value="NZ_QGDT01000013.1"/>
</dbReference>
<accession>A0A316ADW8</accession>
<evidence type="ECO:0000313" key="1">
    <source>
        <dbReference type="EMBL" id="PWJ55549.1"/>
    </source>
</evidence>
<evidence type="ECO:0008006" key="3">
    <source>
        <dbReference type="Google" id="ProtNLM"/>
    </source>
</evidence>
<evidence type="ECO:0000313" key="2">
    <source>
        <dbReference type="Proteomes" id="UP000245880"/>
    </source>
</evidence>
<dbReference type="Proteomes" id="UP000245880">
    <property type="component" value="Unassembled WGS sequence"/>
</dbReference>
<dbReference type="OrthoDB" id="9800945at2"/>
<dbReference type="InterPro" id="IPR046038">
    <property type="entry name" value="DUF5996"/>
</dbReference>
<protein>
    <recommendedName>
        <fullName evidence="3">Ava_C0101 and related proteins</fullName>
    </recommendedName>
</protein>
<proteinExistence type="predicted"/>
<reference evidence="1 2" key="1">
    <citation type="submission" date="2018-03" db="EMBL/GenBank/DDBJ databases">
        <title>Genomic Encyclopedia of Archaeal and Bacterial Type Strains, Phase II (KMG-II): from individual species to whole genera.</title>
        <authorList>
            <person name="Goeker M."/>
        </authorList>
    </citation>
    <scope>NUCLEOTIDE SEQUENCE [LARGE SCALE GENOMIC DNA]</scope>
    <source>
        <strain evidence="1 2">DSM 100346</strain>
    </source>
</reference>
<dbReference type="EMBL" id="QGDT01000013">
    <property type="protein sequence ID" value="PWJ55549.1"/>
    <property type="molecule type" value="Genomic_DNA"/>
</dbReference>
<sequence length="305" mass="34987">MKLPYLAYESWKDTKMTLHLIMQIIGKIRLHAAPRKNHWWYITEYVTSNGFSTAPIPMADGLNTFEITLNVHRKTVHFENSKGERHEISLVDGYTVSSFYKDSLAILSSWGEEPKFVNKPLDLGIDKPFKEITEYHHYDWTAIHTFWQMMLWNDRILKEFSGRFYGKTCPVHIYWHHLDLTVTRFSGRKAPAANPKASALEKDAYSHEVISFGFWAGDDNLPEPAYYSYTFPSPKGLEEEPLLPDTALWTDANGSPMAILKYQDVVSSSDPAKTVLDFLESAYQAGAKRANWDVEGLKVLALDQL</sequence>